<feature type="region of interest" description="Disordered" evidence="1">
    <location>
        <begin position="251"/>
        <end position="573"/>
    </location>
</feature>
<feature type="region of interest" description="Disordered" evidence="1">
    <location>
        <begin position="211"/>
        <end position="232"/>
    </location>
</feature>
<evidence type="ECO:0000313" key="3">
    <source>
        <dbReference type="Proteomes" id="UP001187343"/>
    </source>
</evidence>
<feature type="compositionally biased region" description="Basic and acidic residues" evidence="1">
    <location>
        <begin position="251"/>
        <end position="260"/>
    </location>
</feature>
<accession>A0AA88NY19</accession>
<proteinExistence type="predicted"/>
<reference evidence="2" key="1">
    <citation type="submission" date="2023-08" db="EMBL/GenBank/DDBJ databases">
        <title>Chromosome-level Genome Assembly of mud carp (Cirrhinus molitorella).</title>
        <authorList>
            <person name="Liu H."/>
        </authorList>
    </citation>
    <scope>NUCLEOTIDE SEQUENCE</scope>
    <source>
        <strain evidence="2">Prfri</strain>
        <tissue evidence="2">Muscle</tissue>
    </source>
</reference>
<evidence type="ECO:0000256" key="1">
    <source>
        <dbReference type="SAM" id="MobiDB-lite"/>
    </source>
</evidence>
<feature type="compositionally biased region" description="Basic and acidic residues" evidence="1">
    <location>
        <begin position="323"/>
        <end position="349"/>
    </location>
</feature>
<gene>
    <name evidence="2" type="ORF">Q8A67_024158</name>
</gene>
<feature type="region of interest" description="Disordered" evidence="1">
    <location>
        <begin position="63"/>
        <end position="97"/>
    </location>
</feature>
<organism evidence="2 3">
    <name type="scientific">Cirrhinus molitorella</name>
    <name type="common">mud carp</name>
    <dbReference type="NCBI Taxonomy" id="172907"/>
    <lineage>
        <taxon>Eukaryota</taxon>
        <taxon>Metazoa</taxon>
        <taxon>Chordata</taxon>
        <taxon>Craniata</taxon>
        <taxon>Vertebrata</taxon>
        <taxon>Euteleostomi</taxon>
        <taxon>Actinopterygii</taxon>
        <taxon>Neopterygii</taxon>
        <taxon>Teleostei</taxon>
        <taxon>Ostariophysi</taxon>
        <taxon>Cypriniformes</taxon>
        <taxon>Cyprinidae</taxon>
        <taxon>Labeoninae</taxon>
        <taxon>Labeonini</taxon>
        <taxon>Cirrhinus</taxon>
    </lineage>
</organism>
<feature type="compositionally biased region" description="Low complexity" evidence="1">
    <location>
        <begin position="261"/>
        <end position="270"/>
    </location>
</feature>
<dbReference type="Proteomes" id="UP001187343">
    <property type="component" value="Unassembled WGS sequence"/>
</dbReference>
<feature type="region of interest" description="Disordered" evidence="1">
    <location>
        <begin position="162"/>
        <end position="194"/>
    </location>
</feature>
<feature type="compositionally biased region" description="Basic residues" evidence="1">
    <location>
        <begin position="503"/>
        <end position="512"/>
    </location>
</feature>
<name>A0AA88NY19_9TELE</name>
<feature type="compositionally biased region" description="Basic and acidic residues" evidence="1">
    <location>
        <begin position="437"/>
        <end position="459"/>
    </location>
</feature>
<feature type="compositionally biased region" description="Polar residues" evidence="1">
    <location>
        <begin position="299"/>
        <end position="309"/>
    </location>
</feature>
<comment type="caution">
    <text evidence="2">The sequence shown here is derived from an EMBL/GenBank/DDBJ whole genome shotgun (WGS) entry which is preliminary data.</text>
</comment>
<feature type="compositionally biased region" description="Basic and acidic residues" evidence="1">
    <location>
        <begin position="402"/>
        <end position="424"/>
    </location>
</feature>
<feature type="region of interest" description="Disordered" evidence="1">
    <location>
        <begin position="133"/>
        <end position="152"/>
    </location>
</feature>
<dbReference type="AlphaFoldDB" id="A0AA88NY19"/>
<sequence>MPTSFPESEKSSSLALSDELTTALAAGQWWAIMEVSHPISKEPEYGDLTSGLSDATLKIMEQWRSWRQTKPQGTPSPVKRRDLTSSPVFSDASEKPELPHLGFSAAKLKTMEQQGKWKLKKPQVPPVAAKFQQGTPVFGGSEKAELQDSAFSDPTLRATKLWWQQRSKSSQKKTQEGPLRGPTEPTVSKHRGNLRVPEYLRQHLLKAASELAAPLPARSPKGAPVPTVSLQETPMPSKLLQWESVPVPKVQELKIPEPPRQKLQQQKPQPSSCQGASVPDKTPLRQRPRIPDRLRQELLQLSTRASSVQGVPELLELSSQASHVKEPPMSKKTPERQRLKIPEPLRQELLELSARASPAQGAPMPKKTPERERIKIPKRLRKELLRETPQASSGQGAPMPKKTPERERLKIPERLRKELLREKPQASSGQGASMLKKTPERERLKIPERLRKELLREKPQASSGQGAAMPGKSPPDVPSHDRNPNAAPVSVGSPEGATVATQTKKRGKRRLQHLQNAPVPVYSTLGSPMLFRTSAPVPSGTPQGALIPRSSPQQKAKLGISRQQRQKRWDQWRQQLRQQRQQKASVSPFHLSFDRNICL</sequence>
<protein>
    <submittedName>
        <fullName evidence="2">Uncharacterized protein</fullName>
    </submittedName>
</protein>
<feature type="compositionally biased region" description="Polar residues" evidence="1">
    <location>
        <begin position="65"/>
        <end position="75"/>
    </location>
</feature>
<evidence type="ECO:0000313" key="2">
    <source>
        <dbReference type="EMBL" id="KAK2869766.1"/>
    </source>
</evidence>
<dbReference type="EMBL" id="JAUYZG010000024">
    <property type="protein sequence ID" value="KAK2869766.1"/>
    <property type="molecule type" value="Genomic_DNA"/>
</dbReference>
<keyword evidence="3" id="KW-1185">Reference proteome</keyword>